<evidence type="ECO:0000313" key="2">
    <source>
        <dbReference type="Proteomes" id="UP000326202"/>
    </source>
</evidence>
<accession>A0A5J6MIU5</accession>
<dbReference type="Pfam" id="PF11004">
    <property type="entry name" value="Kdo_hydroxy"/>
    <property type="match status" value="1"/>
</dbReference>
<dbReference type="Proteomes" id="UP000326202">
    <property type="component" value="Chromosome"/>
</dbReference>
<evidence type="ECO:0000313" key="1">
    <source>
        <dbReference type="EMBL" id="QEX17111.1"/>
    </source>
</evidence>
<dbReference type="EMBL" id="CP042906">
    <property type="protein sequence ID" value="QEX17111.1"/>
    <property type="molecule type" value="Genomic_DNA"/>
</dbReference>
<dbReference type="RefSeq" id="WP_151177392.1">
    <property type="nucleotide sequence ID" value="NZ_CP042906.1"/>
</dbReference>
<keyword evidence="2" id="KW-1185">Reference proteome</keyword>
<evidence type="ECO:0008006" key="3">
    <source>
        <dbReference type="Google" id="ProtNLM"/>
    </source>
</evidence>
<reference evidence="1 2" key="1">
    <citation type="submission" date="2019-08" db="EMBL/GenBank/DDBJ databases">
        <title>Hyperibacter terrae gen. nov., sp. nov. and Hyperibacter viscosus sp. nov., two new members in the family Rhodospirillaceae isolated from the rhizosphere of Hypericum perforatum.</title>
        <authorList>
            <person name="Noviana Z."/>
        </authorList>
    </citation>
    <scope>NUCLEOTIDE SEQUENCE [LARGE SCALE GENOMIC DNA]</scope>
    <source>
        <strain evidence="1 2">R5913</strain>
    </source>
</reference>
<proteinExistence type="predicted"/>
<name>A0A5J6MIU5_9PROT</name>
<protein>
    <recommendedName>
        <fullName evidence="3">3-deoxy-D-manno-oct-2-ulosonic acid (Kdo) hydroxylase</fullName>
    </recommendedName>
</protein>
<dbReference type="InterPro" id="IPR021266">
    <property type="entry name" value="Kdo_hydroxlase"/>
</dbReference>
<dbReference type="AlphaFoldDB" id="A0A5J6MIU5"/>
<dbReference type="KEGG" id="htq:FRZ44_24070"/>
<organism evidence="1 2">
    <name type="scientific">Hypericibacter terrae</name>
    <dbReference type="NCBI Taxonomy" id="2602015"/>
    <lineage>
        <taxon>Bacteria</taxon>
        <taxon>Pseudomonadati</taxon>
        <taxon>Pseudomonadota</taxon>
        <taxon>Alphaproteobacteria</taxon>
        <taxon>Rhodospirillales</taxon>
        <taxon>Dongiaceae</taxon>
        <taxon>Hypericibacter</taxon>
    </lineage>
</organism>
<dbReference type="OrthoDB" id="21302at2"/>
<gene>
    <name evidence="1" type="ORF">FRZ44_24070</name>
</gene>
<sequence>MTRLESFAGSVWPPPLAPADQARATEALEAGQILYFPTLAFAIEPEERRFLADGWSAAAKNISYDPARGTLGGTKAQGEDAAGLMRLMARYAQASQALIEAAIPIYRGRLEMARTSFRPVEIAGRASSPRHDDTKLHIDAFPSRPTAGRRILRVFSNIDPQGQPRQWRVGAPFAATARQFYPRLPQAVPGSAMAHAVLGLTKGRRRAYDHYMLKLHDAMKRDESYQQDRGIETVAFPVGSSWIVFTDQVAHAATAGRHALEQTFHLDPAQMKHPERSPLRVLEGLAGRELV</sequence>